<accession>A0A1W2TQI0</accession>
<reference evidence="2" key="1">
    <citation type="submission" date="2016-03" db="EMBL/GenBank/DDBJ databases">
        <title>Draft genome sequence of Rosellinia necatrix.</title>
        <authorList>
            <person name="Kanematsu S."/>
        </authorList>
    </citation>
    <scope>NUCLEOTIDE SEQUENCE [LARGE SCALE GENOMIC DNA]</scope>
    <source>
        <strain evidence="2">W97</strain>
    </source>
</reference>
<feature type="compositionally biased region" description="Basic and acidic residues" evidence="1">
    <location>
        <begin position="46"/>
        <end position="70"/>
    </location>
</feature>
<keyword evidence="3" id="KW-1185">Reference proteome</keyword>
<dbReference type="Proteomes" id="UP000054516">
    <property type="component" value="Unassembled WGS sequence"/>
</dbReference>
<sequence length="321" mass="34242">MTKRREQPRPKISHVIDARACRLRPGAIPSPDEYVPIREVSLREAERRILSKEEPPRADGEMSAREDHLRSKWTCNDPMPGSFDPSQLDAALRSRGGGGAAPNVTRSRPESAPTNTITNNNNNNNTATTYRKPGDAPAPTPRGPRDTFPGAMPTPAPPRECRAPASDSGYDSEPPTTTTTTTTRSDRTVRKRAATVPQGRGDAGPGNRGRAKTDPPPPPPPPPPRPSTPRIRAGSKPPLSASAFSHGQCRGPCARVGNSSAGGTSGGSGGSSSSRRGGARPRMRAPRAPDYFPFTSRMAASRSSRARERERERAAAARSVV</sequence>
<name>A0A1W2TQI0_ROSNE</name>
<organism evidence="2">
    <name type="scientific">Rosellinia necatrix</name>
    <name type="common">White root-rot fungus</name>
    <dbReference type="NCBI Taxonomy" id="77044"/>
    <lineage>
        <taxon>Eukaryota</taxon>
        <taxon>Fungi</taxon>
        <taxon>Dikarya</taxon>
        <taxon>Ascomycota</taxon>
        <taxon>Pezizomycotina</taxon>
        <taxon>Sordariomycetes</taxon>
        <taxon>Xylariomycetidae</taxon>
        <taxon>Xylariales</taxon>
        <taxon>Xylariaceae</taxon>
        <taxon>Rosellinia</taxon>
    </lineage>
</organism>
<feature type="compositionally biased region" description="Low complexity" evidence="1">
    <location>
        <begin position="114"/>
        <end position="129"/>
    </location>
</feature>
<evidence type="ECO:0000313" key="3">
    <source>
        <dbReference type="Proteomes" id="UP000054516"/>
    </source>
</evidence>
<dbReference type="EMBL" id="DF977497">
    <property type="protein sequence ID" value="GAP90700.1"/>
    <property type="molecule type" value="Genomic_DNA"/>
</dbReference>
<gene>
    <name evidence="2" type="ORF">SAMD00023353_5200250</name>
</gene>
<dbReference type="AlphaFoldDB" id="A0A1W2TQI0"/>
<feature type="compositionally biased region" description="Pro residues" evidence="1">
    <location>
        <begin position="214"/>
        <end position="227"/>
    </location>
</feature>
<protein>
    <submittedName>
        <fullName evidence="2">Uncharacterized protein</fullName>
    </submittedName>
</protein>
<dbReference type="OrthoDB" id="4777283at2759"/>
<evidence type="ECO:0000313" key="2">
    <source>
        <dbReference type="EMBL" id="GAP90700.1"/>
    </source>
</evidence>
<feature type="region of interest" description="Disordered" evidence="1">
    <location>
        <begin position="46"/>
        <end position="321"/>
    </location>
</feature>
<proteinExistence type="predicted"/>
<evidence type="ECO:0000256" key="1">
    <source>
        <dbReference type="SAM" id="MobiDB-lite"/>
    </source>
</evidence>
<feature type="compositionally biased region" description="Basic and acidic residues" evidence="1">
    <location>
        <begin position="305"/>
        <end position="315"/>
    </location>
</feature>